<evidence type="ECO:0000256" key="1">
    <source>
        <dbReference type="ARBA" id="ARBA00022490"/>
    </source>
</evidence>
<dbReference type="Gene3D" id="3.40.1010.10">
    <property type="entry name" value="Cobalt-precorrin-4 Transmethylase, Domain 1"/>
    <property type="match status" value="1"/>
</dbReference>
<dbReference type="AlphaFoldDB" id="A0A383U0D9"/>
<dbReference type="GO" id="GO:0032259">
    <property type="term" value="P:methylation"/>
    <property type="evidence" value="ECO:0007669"/>
    <property type="project" value="UniProtKB-KW"/>
</dbReference>
<dbReference type="InterPro" id="IPR014776">
    <property type="entry name" value="4pyrrole_Mease_sub2"/>
</dbReference>
<evidence type="ECO:0000256" key="4">
    <source>
        <dbReference type="ARBA" id="ARBA00022679"/>
    </source>
</evidence>
<dbReference type="Gene3D" id="3.30.950.10">
    <property type="entry name" value="Methyltransferase, Cobalt-precorrin-4 Transmethylase, Domain 2"/>
    <property type="match status" value="1"/>
</dbReference>
<dbReference type="EC" id="2.1.1.198" evidence="7"/>
<dbReference type="GO" id="GO:0006364">
    <property type="term" value="P:rRNA processing"/>
    <property type="evidence" value="ECO:0007669"/>
    <property type="project" value="UniProtKB-KW"/>
</dbReference>
<evidence type="ECO:0000256" key="3">
    <source>
        <dbReference type="ARBA" id="ARBA00022603"/>
    </source>
</evidence>
<organism evidence="7 8">
    <name type="scientific">Candidatus Ornithobacterium hominis</name>
    <dbReference type="NCBI Taxonomy" id="2497989"/>
    <lineage>
        <taxon>Bacteria</taxon>
        <taxon>Pseudomonadati</taxon>
        <taxon>Bacteroidota</taxon>
        <taxon>Flavobacteriia</taxon>
        <taxon>Flavobacteriales</taxon>
        <taxon>Weeksellaceae</taxon>
        <taxon>Ornithobacterium</taxon>
    </lineage>
</organism>
<proteinExistence type="predicted"/>
<evidence type="ECO:0000256" key="2">
    <source>
        <dbReference type="ARBA" id="ARBA00022552"/>
    </source>
</evidence>
<dbReference type="CDD" id="cd11649">
    <property type="entry name" value="RsmI_like"/>
    <property type="match status" value="1"/>
</dbReference>
<evidence type="ECO:0000313" key="8">
    <source>
        <dbReference type="Proteomes" id="UP000262142"/>
    </source>
</evidence>
<dbReference type="InterPro" id="IPR008189">
    <property type="entry name" value="rRNA_ssu_MeTfrase_I"/>
</dbReference>
<dbReference type="InterPro" id="IPR035996">
    <property type="entry name" value="4pyrrol_Methylase_sf"/>
</dbReference>
<dbReference type="EMBL" id="UNSC01000004">
    <property type="protein sequence ID" value="SZD72938.1"/>
    <property type="molecule type" value="Genomic_DNA"/>
</dbReference>
<evidence type="ECO:0000256" key="5">
    <source>
        <dbReference type="ARBA" id="ARBA00022691"/>
    </source>
</evidence>
<dbReference type="Proteomes" id="UP000262142">
    <property type="component" value="Unassembled WGS sequence"/>
</dbReference>
<reference evidence="7 8" key="1">
    <citation type="submission" date="2018-09" db="EMBL/GenBank/DDBJ databases">
        <authorList>
            <consortium name="Pathogen Informatics"/>
        </authorList>
    </citation>
    <scope>NUCLEOTIDE SEQUENCE [LARGE SCALE GENOMIC DNA]</scope>
    <source>
        <strain evidence="7 8">OH-22767</strain>
    </source>
</reference>
<keyword evidence="2" id="KW-0698">rRNA processing</keyword>
<keyword evidence="1" id="KW-0963">Cytoplasm</keyword>
<accession>A0A383U0D9</accession>
<dbReference type="PIRSF" id="PIRSF005917">
    <property type="entry name" value="MTase_YraL"/>
    <property type="match status" value="1"/>
</dbReference>
<dbReference type="InterPro" id="IPR014777">
    <property type="entry name" value="4pyrrole_Mease_sub1"/>
</dbReference>
<dbReference type="RefSeq" id="WP_119059375.1">
    <property type="nucleotide sequence ID" value="NZ_UNSC01000004.1"/>
</dbReference>
<evidence type="ECO:0000259" key="6">
    <source>
        <dbReference type="Pfam" id="PF00590"/>
    </source>
</evidence>
<evidence type="ECO:0000313" key="7">
    <source>
        <dbReference type="EMBL" id="SZD72938.1"/>
    </source>
</evidence>
<dbReference type="SUPFAM" id="SSF53790">
    <property type="entry name" value="Tetrapyrrole methylase"/>
    <property type="match status" value="1"/>
</dbReference>
<keyword evidence="5" id="KW-0949">S-adenosyl-L-methionine</keyword>
<dbReference type="InterPro" id="IPR000878">
    <property type="entry name" value="4pyrrol_Mease"/>
</dbReference>
<dbReference type="Pfam" id="PF00590">
    <property type="entry name" value="TP_methylase"/>
    <property type="match status" value="1"/>
</dbReference>
<feature type="domain" description="Tetrapyrrole methylase" evidence="6">
    <location>
        <begin position="38"/>
        <end position="216"/>
    </location>
</feature>
<protein>
    <submittedName>
        <fullName evidence="7">Ribosomal RNA small subunit methyltransferase I</fullName>
        <ecNumber evidence="7">2.1.1.198</ecNumber>
    </submittedName>
</protein>
<keyword evidence="4 7" id="KW-0808">Transferase</keyword>
<name>A0A383U0D9_9FLAO</name>
<keyword evidence="8" id="KW-1185">Reference proteome</keyword>
<sequence length="239" mass="26965">MDKPIVYLIPNFLGENSTSSQVFPPYNIEVIQNLIHFLVENEKSARRFIKKVCPDKSQQDLKIEILNKKTPKEIIPEFLKPLKNQQNIGIISEAGMPGIADPGSQFLQLVHSLGFSVEPLIGPSSILLALVSSGLNGQNFCFNGYLPIDSRERKNNLKNLEKLSEQNGSAQIFMETPYRNNQLLKDILSTLKPSTILSISCDLTLPTQLIETCSVNEWRKKKTDLHKRPAIFIIQNSFD</sequence>
<dbReference type="OrthoDB" id="7061662at2"/>
<dbReference type="PANTHER" id="PTHR46111">
    <property type="entry name" value="RIBOSOMAL RNA SMALL SUBUNIT METHYLTRANSFERASE I"/>
    <property type="match status" value="1"/>
</dbReference>
<dbReference type="GO" id="GO:0008168">
    <property type="term" value="F:methyltransferase activity"/>
    <property type="evidence" value="ECO:0007669"/>
    <property type="project" value="UniProtKB-KW"/>
</dbReference>
<keyword evidence="3 7" id="KW-0489">Methyltransferase</keyword>
<dbReference type="PANTHER" id="PTHR46111:SF2">
    <property type="entry name" value="SAM-DEPENDENT METHYLTRANSFERASE"/>
    <property type="match status" value="1"/>
</dbReference>
<gene>
    <name evidence="7" type="primary">rsmI_2</name>
    <name evidence="7" type="ORF">SAMEA104719789_01053</name>
</gene>